<protein>
    <submittedName>
        <fullName evidence="1">Uncharacterized protein</fullName>
    </submittedName>
</protein>
<sequence>MYQYAIQEEQPELIFPEFKKFIEDNKFEQLNGFPYSKLANDFFNIPPYILLFFPRIKKCNYLIDLLLNCWITLILKNFSNSNFHDIQIFIFINCGKNKRKNKNKNVGESSNINSLINQQLKEHKLMLDQWNGYEILNNSYKEEPKSIEDYDNMVNEAMNYFMHPLGKATIDDFINKIKTALNGRKLRYIRMIGAGSMYGHLNHYNYDDSDIAKNERILIKNLDNNYKQKYLKLYQIVAIFQFTLELLIIQHFNKLKNSEEEIKGPPEMTFKIIDSYINENLFNNIILIESTLGYNLEIMINYRQKFLHSINAFQINNFTNLFYLPKQTNIYFNKWIKEEEEDNEKEN</sequence>
<dbReference type="OrthoDB" id="10636494at2759"/>
<evidence type="ECO:0000313" key="1">
    <source>
        <dbReference type="EMBL" id="KAF7639035.1"/>
    </source>
</evidence>
<dbReference type="Proteomes" id="UP000605970">
    <property type="component" value="Unassembled WGS sequence"/>
</dbReference>
<dbReference type="EMBL" id="JABEBT010000008">
    <property type="protein sequence ID" value="KAF7639035.1"/>
    <property type="molecule type" value="Genomic_DNA"/>
</dbReference>
<name>A0A8T0A0V1_9BILA</name>
<comment type="caution">
    <text evidence="1">The sequence shown here is derived from an EMBL/GenBank/DDBJ whole genome shotgun (WGS) entry which is preliminary data.</text>
</comment>
<organism evidence="1 2">
    <name type="scientific">Meloidogyne graminicola</name>
    <dbReference type="NCBI Taxonomy" id="189291"/>
    <lineage>
        <taxon>Eukaryota</taxon>
        <taxon>Metazoa</taxon>
        <taxon>Ecdysozoa</taxon>
        <taxon>Nematoda</taxon>
        <taxon>Chromadorea</taxon>
        <taxon>Rhabditida</taxon>
        <taxon>Tylenchina</taxon>
        <taxon>Tylenchomorpha</taxon>
        <taxon>Tylenchoidea</taxon>
        <taxon>Meloidogynidae</taxon>
        <taxon>Meloidogyninae</taxon>
        <taxon>Meloidogyne</taxon>
    </lineage>
</organism>
<accession>A0A8T0A0V1</accession>
<keyword evidence="2" id="KW-1185">Reference proteome</keyword>
<dbReference type="AlphaFoldDB" id="A0A8T0A0V1"/>
<reference evidence="1" key="1">
    <citation type="journal article" date="2020" name="Ecol. Evol.">
        <title>Genome structure and content of the rice root-knot nematode (Meloidogyne graminicola).</title>
        <authorList>
            <person name="Phan N.T."/>
            <person name="Danchin E.G.J."/>
            <person name="Klopp C."/>
            <person name="Perfus-Barbeoch L."/>
            <person name="Kozlowski D.K."/>
            <person name="Koutsovoulos G.D."/>
            <person name="Lopez-Roques C."/>
            <person name="Bouchez O."/>
            <person name="Zahm M."/>
            <person name="Besnard G."/>
            <person name="Bellafiore S."/>
        </authorList>
    </citation>
    <scope>NUCLEOTIDE SEQUENCE</scope>
    <source>
        <strain evidence="1">VN-18</strain>
    </source>
</reference>
<gene>
    <name evidence="1" type="ORF">Mgra_00001562</name>
</gene>
<proteinExistence type="predicted"/>
<evidence type="ECO:0000313" key="2">
    <source>
        <dbReference type="Proteomes" id="UP000605970"/>
    </source>
</evidence>